<gene>
    <name evidence="12" type="ORF">TASK_LOCUS6577</name>
</gene>
<evidence type="ECO:0000256" key="2">
    <source>
        <dbReference type="ARBA" id="ARBA00010210"/>
    </source>
</evidence>
<feature type="site" description="Histone H3K4me3 binding" evidence="7">
    <location>
        <position position="305"/>
    </location>
</feature>
<feature type="domain" description="PHD-type" evidence="11">
    <location>
        <begin position="280"/>
        <end position="329"/>
    </location>
</feature>
<dbReference type="InterPro" id="IPR019786">
    <property type="entry name" value="Zinc_finger_PHD-type_CS"/>
</dbReference>
<feature type="compositionally biased region" description="Basic residues" evidence="10">
    <location>
        <begin position="149"/>
        <end position="160"/>
    </location>
</feature>
<dbReference type="InterPro" id="IPR019787">
    <property type="entry name" value="Znf_PHD-finger"/>
</dbReference>
<dbReference type="GO" id="GO:0005634">
    <property type="term" value="C:nucleus"/>
    <property type="evidence" value="ECO:0007669"/>
    <property type="project" value="UniProtKB-SubCell"/>
</dbReference>
<dbReference type="InterPro" id="IPR028651">
    <property type="entry name" value="ING_fam"/>
</dbReference>
<feature type="region of interest" description="Disordered" evidence="10">
    <location>
        <begin position="181"/>
        <end position="272"/>
    </location>
</feature>
<dbReference type="OrthoDB" id="5411773at2759"/>
<dbReference type="WBParaSite" id="TASK_0000657601-mRNA-1">
    <property type="protein sequence ID" value="TASK_0000657601-mRNA-1"/>
    <property type="gene ID" value="TASK_0000657601"/>
</dbReference>
<evidence type="ECO:0000313" key="12">
    <source>
        <dbReference type="EMBL" id="VDK36974.1"/>
    </source>
</evidence>
<feature type="site" description="Histone H3K4me3 binding" evidence="7">
    <location>
        <position position="293"/>
    </location>
</feature>
<accession>A0A0R3W8A6</accession>
<evidence type="ECO:0000259" key="11">
    <source>
        <dbReference type="PROSITE" id="PS50016"/>
    </source>
</evidence>
<sequence length="338" mass="37516">MIEGGLNAYFTSYLATAQELPRLLQKFFTSLFESDIGQTDLINAIGSAITSLLENRNSTSLETLASMIITMNNAYDTKLAEMGEVSLLETLEQILQFLSQSKATLHANDEQQLKSLINAFAPGGNGQRQAPIPLKNTSPPPTIQPPTKSARRTVHQHHRPSPSQLLLRGTKWISARRNAASSARGASFRGVRNRVASSSAHPSRSRIADLHRRDQVSLEQVMTNRPLKVPLSPSSISSSSESDECNQPRPRSRSTSSPLRNRKREVGRTSSTTADVSGERLYCLCKKLSYGDMIACDNPRCEIEWFHFACVDIKTQPKGRWYCPRCRGESSKVKRVDA</sequence>
<evidence type="ECO:0000313" key="14">
    <source>
        <dbReference type="WBParaSite" id="TASK_0000657601-mRNA-1"/>
    </source>
</evidence>
<feature type="binding site" evidence="8">
    <location>
        <position position="296"/>
    </location>
    <ligand>
        <name>Zn(2+)</name>
        <dbReference type="ChEBI" id="CHEBI:29105"/>
        <label>2</label>
    </ligand>
</feature>
<evidence type="ECO:0000256" key="9">
    <source>
        <dbReference type="PROSITE-ProRule" id="PRU00146"/>
    </source>
</evidence>
<feature type="binding site" evidence="8">
    <location>
        <position position="283"/>
    </location>
    <ligand>
        <name>Zn(2+)</name>
        <dbReference type="ChEBI" id="CHEBI:29105"/>
        <label>1</label>
    </ligand>
</feature>
<dbReference type="STRING" id="60517.A0A0R3W8A6"/>
<keyword evidence="3 8" id="KW-0479">Metal-binding</keyword>
<dbReference type="PROSITE" id="PS01359">
    <property type="entry name" value="ZF_PHD_1"/>
    <property type="match status" value="1"/>
</dbReference>
<dbReference type="InterPro" id="IPR011011">
    <property type="entry name" value="Znf_FYVE_PHD"/>
</dbReference>
<name>A0A0R3W8A6_TAEAS</name>
<dbReference type="GO" id="GO:0008270">
    <property type="term" value="F:zinc ion binding"/>
    <property type="evidence" value="ECO:0007669"/>
    <property type="project" value="UniProtKB-KW"/>
</dbReference>
<feature type="site" description="Histone H3K4me3 binding" evidence="7">
    <location>
        <position position="282"/>
    </location>
</feature>
<feature type="site" description="Histone H3K4me3 binding" evidence="7">
    <location>
        <position position="297"/>
    </location>
</feature>
<evidence type="ECO:0000256" key="6">
    <source>
        <dbReference type="ARBA" id="ARBA00023242"/>
    </source>
</evidence>
<evidence type="ECO:0000256" key="5">
    <source>
        <dbReference type="ARBA" id="ARBA00022833"/>
    </source>
</evidence>
<feature type="region of interest" description="Disordered" evidence="10">
    <location>
        <begin position="122"/>
        <end position="164"/>
    </location>
</feature>
<feature type="binding site" evidence="8">
    <location>
        <position position="310"/>
    </location>
    <ligand>
        <name>Zn(2+)</name>
        <dbReference type="ChEBI" id="CHEBI:29105"/>
        <label>1</label>
    </ligand>
</feature>
<evidence type="ECO:0000256" key="7">
    <source>
        <dbReference type="PIRSR" id="PIRSR628651-50"/>
    </source>
</evidence>
<feature type="binding site" evidence="8">
    <location>
        <position position="323"/>
    </location>
    <ligand>
        <name>Zn(2+)</name>
        <dbReference type="ChEBI" id="CHEBI:29105"/>
        <label>2</label>
    </ligand>
</feature>
<evidence type="ECO:0000256" key="4">
    <source>
        <dbReference type="ARBA" id="ARBA00022771"/>
    </source>
</evidence>
<reference evidence="12 13" key="2">
    <citation type="submission" date="2018-11" db="EMBL/GenBank/DDBJ databases">
        <authorList>
            <consortium name="Pathogen Informatics"/>
        </authorList>
    </citation>
    <scope>NUCLEOTIDE SEQUENCE [LARGE SCALE GENOMIC DNA]</scope>
</reference>
<dbReference type="InterPro" id="IPR001965">
    <property type="entry name" value="Znf_PHD"/>
</dbReference>
<organism evidence="14">
    <name type="scientific">Taenia asiatica</name>
    <name type="common">Asian tapeworm</name>
    <dbReference type="NCBI Taxonomy" id="60517"/>
    <lineage>
        <taxon>Eukaryota</taxon>
        <taxon>Metazoa</taxon>
        <taxon>Spiralia</taxon>
        <taxon>Lophotrochozoa</taxon>
        <taxon>Platyhelminthes</taxon>
        <taxon>Cestoda</taxon>
        <taxon>Eucestoda</taxon>
        <taxon>Cyclophyllidea</taxon>
        <taxon>Taeniidae</taxon>
        <taxon>Taenia</taxon>
    </lineage>
</organism>
<dbReference type="PANTHER" id="PTHR10333">
    <property type="entry name" value="INHIBITOR OF GROWTH PROTEIN"/>
    <property type="match status" value="1"/>
</dbReference>
<dbReference type="CDD" id="cd15505">
    <property type="entry name" value="PHD_ING"/>
    <property type="match status" value="1"/>
</dbReference>
<dbReference type="Pfam" id="PF00628">
    <property type="entry name" value="PHD"/>
    <property type="match status" value="1"/>
</dbReference>
<protein>
    <submittedName>
        <fullName evidence="14">PHD-type domain-containing protein</fullName>
    </submittedName>
</protein>
<evidence type="ECO:0000256" key="10">
    <source>
        <dbReference type="SAM" id="MobiDB-lite"/>
    </source>
</evidence>
<keyword evidence="4 9" id="KW-0863">Zinc-finger</keyword>
<dbReference type="Gene3D" id="3.30.40.10">
    <property type="entry name" value="Zinc/RING finger domain, C3HC4 (zinc finger)"/>
    <property type="match status" value="1"/>
</dbReference>
<evidence type="ECO:0000256" key="1">
    <source>
        <dbReference type="ARBA" id="ARBA00004123"/>
    </source>
</evidence>
<feature type="binding site" evidence="8">
    <location>
        <position position="307"/>
    </location>
    <ligand>
        <name>Zn(2+)</name>
        <dbReference type="ChEBI" id="CHEBI:29105"/>
        <label>1</label>
    </ligand>
</feature>
<feature type="compositionally biased region" description="Basic and acidic residues" evidence="10">
    <location>
        <begin position="206"/>
        <end position="216"/>
    </location>
</feature>
<evidence type="ECO:0000256" key="8">
    <source>
        <dbReference type="PIRSR" id="PIRSR628651-51"/>
    </source>
</evidence>
<keyword evidence="6" id="KW-0539">Nucleus</keyword>
<evidence type="ECO:0000313" key="13">
    <source>
        <dbReference type="Proteomes" id="UP000282613"/>
    </source>
</evidence>
<evidence type="ECO:0000256" key="3">
    <source>
        <dbReference type="ARBA" id="ARBA00022723"/>
    </source>
</evidence>
<dbReference type="AlphaFoldDB" id="A0A0R3W8A6"/>
<dbReference type="SUPFAM" id="SSF57903">
    <property type="entry name" value="FYVE/PHD zinc finger"/>
    <property type="match status" value="1"/>
</dbReference>
<dbReference type="Proteomes" id="UP000282613">
    <property type="component" value="Unassembled WGS sequence"/>
</dbReference>
<dbReference type="SMART" id="SM00249">
    <property type="entry name" value="PHD"/>
    <property type="match status" value="1"/>
</dbReference>
<reference evidence="14" key="1">
    <citation type="submission" date="2017-02" db="UniProtKB">
        <authorList>
            <consortium name="WormBaseParasite"/>
        </authorList>
    </citation>
    <scope>IDENTIFICATION</scope>
</reference>
<feature type="binding site" evidence="8">
    <location>
        <position position="326"/>
    </location>
    <ligand>
        <name>Zn(2+)</name>
        <dbReference type="ChEBI" id="CHEBI:29105"/>
        <label>2</label>
    </ligand>
</feature>
<feature type="binding site" evidence="8">
    <location>
        <position position="301"/>
    </location>
    <ligand>
        <name>Zn(2+)</name>
        <dbReference type="ChEBI" id="CHEBI:29105"/>
        <label>2</label>
    </ligand>
</feature>
<dbReference type="InterPro" id="IPR013083">
    <property type="entry name" value="Znf_RING/FYVE/PHD"/>
</dbReference>
<feature type="binding site" evidence="8">
    <location>
        <position position="285"/>
    </location>
    <ligand>
        <name>Zn(2+)</name>
        <dbReference type="ChEBI" id="CHEBI:29105"/>
        <label>1</label>
    </ligand>
</feature>
<keyword evidence="13" id="KW-1185">Reference proteome</keyword>
<proteinExistence type="inferred from homology"/>
<comment type="similarity">
    <text evidence="2">Belongs to the ING family.</text>
</comment>
<keyword evidence="5 8" id="KW-0862">Zinc</keyword>
<dbReference type="EMBL" id="UYRS01018514">
    <property type="protein sequence ID" value="VDK36974.1"/>
    <property type="molecule type" value="Genomic_DNA"/>
</dbReference>
<comment type="subcellular location">
    <subcellularLocation>
        <location evidence="1">Nucleus</location>
    </subcellularLocation>
</comment>
<dbReference type="PROSITE" id="PS50016">
    <property type="entry name" value="ZF_PHD_2"/>
    <property type="match status" value="1"/>
</dbReference>